<reference evidence="2 3" key="1">
    <citation type="submission" date="2016-01" db="EMBL/GenBank/DDBJ databases">
        <title>The new phylogeny of the genus Mycobacterium.</title>
        <authorList>
            <person name="Tarcisio F."/>
            <person name="Conor M."/>
            <person name="Antonella G."/>
            <person name="Elisabetta G."/>
            <person name="Giulia F.S."/>
            <person name="Sara T."/>
            <person name="Anna F."/>
            <person name="Clotilde B."/>
            <person name="Roberto B."/>
            <person name="Veronica D.S."/>
            <person name="Fabio R."/>
            <person name="Monica P."/>
            <person name="Olivier J."/>
            <person name="Enrico T."/>
            <person name="Nicola S."/>
        </authorList>
    </citation>
    <scope>NUCLEOTIDE SEQUENCE [LARGE SCALE GENOMIC DNA]</scope>
    <source>
        <strain evidence="2 3">DSM 45541</strain>
    </source>
</reference>
<sequence>MNDELRALFDAQHGVVTTGQILNHVPRRRFEKLVETGALERLWQGIYCLGEPDDEIRLRGLDLAAGRRVAVCLGTAAAMYGFDTEQPPDLHVLNPPGCALRDVDGLVVHRRDGAPLVTIGGRRATSPAWTAVEVARGLRRPRALATLDAALRSGACTRPDMWRAAIEQKGRRGIVAVRNLLPLADARAESPGESAARLAMIDGGLPVPELQYEIVDGNGDLRRLDFAWPEAGVAAEYDGVDWHSEPEAMQRDRRRQAALLAVGLTVIPIVSEDLRDGGWEIVVRIGEQLRRARAA</sequence>
<evidence type="ECO:0000313" key="2">
    <source>
        <dbReference type="EMBL" id="ORV91881.1"/>
    </source>
</evidence>
<dbReference type="SUPFAM" id="SSF52980">
    <property type="entry name" value="Restriction endonuclease-like"/>
    <property type="match status" value="1"/>
</dbReference>
<dbReference type="Gene3D" id="3.40.960.10">
    <property type="entry name" value="VSR Endonuclease"/>
    <property type="match status" value="1"/>
</dbReference>
<protein>
    <recommendedName>
        <fullName evidence="1">AbiEi antitoxin N-terminal domain-containing protein</fullName>
    </recommendedName>
</protein>
<dbReference type="Proteomes" id="UP000193622">
    <property type="component" value="Unassembled WGS sequence"/>
</dbReference>
<evidence type="ECO:0000313" key="3">
    <source>
        <dbReference type="Proteomes" id="UP000193622"/>
    </source>
</evidence>
<gene>
    <name evidence="2" type="ORF">AWC12_00150</name>
</gene>
<dbReference type="Pfam" id="PF13338">
    <property type="entry name" value="AbiEi_4"/>
    <property type="match status" value="1"/>
</dbReference>
<organism evidence="2 3">
    <name type="scientific">Mycolicibacterium iranicum</name>
    <name type="common">Mycobacterium iranicum</name>
    <dbReference type="NCBI Taxonomy" id="912594"/>
    <lineage>
        <taxon>Bacteria</taxon>
        <taxon>Bacillati</taxon>
        <taxon>Actinomycetota</taxon>
        <taxon>Actinomycetes</taxon>
        <taxon>Mycobacteriales</taxon>
        <taxon>Mycobacteriaceae</taxon>
        <taxon>Mycolicibacterium</taxon>
    </lineage>
</organism>
<evidence type="ECO:0000259" key="1">
    <source>
        <dbReference type="Pfam" id="PF13338"/>
    </source>
</evidence>
<name>A0A1X1WZ88_MYCIR</name>
<comment type="caution">
    <text evidence="2">The sequence shown here is derived from an EMBL/GenBank/DDBJ whole genome shotgun (WGS) entry which is preliminary data.</text>
</comment>
<dbReference type="RefSeq" id="WP_085172071.1">
    <property type="nucleotide sequence ID" value="NZ_LQPC01000012.1"/>
</dbReference>
<feature type="domain" description="AbiEi antitoxin N-terminal" evidence="1">
    <location>
        <begin position="4"/>
        <end position="49"/>
    </location>
</feature>
<dbReference type="EMBL" id="LQPC01000012">
    <property type="protein sequence ID" value="ORV91881.1"/>
    <property type="molecule type" value="Genomic_DNA"/>
</dbReference>
<dbReference type="AlphaFoldDB" id="A0A1X1WZ88"/>
<accession>A0A1X1WZ88</accession>
<dbReference type="InterPro" id="IPR025159">
    <property type="entry name" value="AbiEi_N"/>
</dbReference>
<dbReference type="InterPro" id="IPR011335">
    <property type="entry name" value="Restrct_endonuc-II-like"/>
</dbReference>
<proteinExistence type="predicted"/>